<proteinExistence type="predicted"/>
<dbReference type="Gene3D" id="1.10.260.40">
    <property type="entry name" value="lambda repressor-like DNA-binding domains"/>
    <property type="match status" value="1"/>
</dbReference>
<dbReference type="EMBL" id="JBEQNB010000010">
    <property type="protein sequence ID" value="MES0835933.1"/>
    <property type="molecule type" value="Genomic_DNA"/>
</dbReference>
<evidence type="ECO:0000313" key="2">
    <source>
        <dbReference type="EMBL" id="MES0835933.1"/>
    </source>
</evidence>
<dbReference type="CDD" id="cd00093">
    <property type="entry name" value="HTH_XRE"/>
    <property type="match status" value="1"/>
</dbReference>
<dbReference type="InterPro" id="IPR043917">
    <property type="entry name" value="DUF5753"/>
</dbReference>
<organism evidence="2 3">
    <name type="scientific">Nocardiopsis tropica</name>
    <dbReference type="NCBI Taxonomy" id="109330"/>
    <lineage>
        <taxon>Bacteria</taxon>
        <taxon>Bacillati</taxon>
        <taxon>Actinomycetota</taxon>
        <taxon>Actinomycetes</taxon>
        <taxon>Streptosporangiales</taxon>
        <taxon>Nocardiopsidaceae</taxon>
        <taxon>Nocardiopsis</taxon>
    </lineage>
</organism>
<reference evidence="2 3" key="1">
    <citation type="submission" date="2024-06" db="EMBL/GenBank/DDBJ databases">
        <authorList>
            <person name="Bataeva Y.V."/>
            <person name="Grigorian L.N."/>
            <person name="Solomentsev V.I."/>
        </authorList>
    </citation>
    <scope>NUCLEOTIDE SEQUENCE [LARGE SCALE GENOMIC DNA]</scope>
    <source>
        <strain evidence="3">SCPM-O-B-12605 (RCAM04882)</strain>
    </source>
</reference>
<dbReference type="InterPro" id="IPR010982">
    <property type="entry name" value="Lambda_DNA-bd_dom_sf"/>
</dbReference>
<dbReference type="Pfam" id="PF19054">
    <property type="entry name" value="DUF5753"/>
    <property type="match status" value="1"/>
</dbReference>
<keyword evidence="3" id="KW-1185">Reference proteome</keyword>
<dbReference type="RefSeq" id="WP_352984875.1">
    <property type="nucleotide sequence ID" value="NZ_JBEQNA010000010.1"/>
</dbReference>
<dbReference type="Pfam" id="PF13560">
    <property type="entry name" value="HTH_31"/>
    <property type="match status" value="1"/>
</dbReference>
<gene>
    <name evidence="2" type="ORF">ABUK86_19310</name>
</gene>
<comment type="caution">
    <text evidence="2">The sequence shown here is derived from an EMBL/GenBank/DDBJ whole genome shotgun (WGS) entry which is preliminary data.</text>
</comment>
<dbReference type="Proteomes" id="UP001432401">
    <property type="component" value="Unassembled WGS sequence"/>
</dbReference>
<dbReference type="PROSITE" id="PS50943">
    <property type="entry name" value="HTH_CROC1"/>
    <property type="match status" value="1"/>
</dbReference>
<evidence type="ECO:0000259" key="1">
    <source>
        <dbReference type="PROSITE" id="PS50943"/>
    </source>
</evidence>
<evidence type="ECO:0000313" key="3">
    <source>
        <dbReference type="Proteomes" id="UP001432401"/>
    </source>
</evidence>
<accession>A0ABV1ZY04</accession>
<name>A0ABV1ZY04_9ACTN</name>
<protein>
    <submittedName>
        <fullName evidence="2">Helix-turn-helix transcriptional regulator</fullName>
    </submittedName>
</protein>
<sequence length="269" mass="30442">MADQVLKQWVQFGETVRRYRVEQGLSQQELGKRINVSGGMVGHIERAVRPATRSQVDKMEALFTTDGSLLRLWVDVHRNRHVPDWFRNALSTERRAVAISQYQSILVPGLLQTAAYAETLVRAWQPRATEAEITQVVETRTSRLTELKSRRPTLWFVVDEVVLQRPLGSPAAMGEQLDHIVELIEAGTIRFQMLPTRLTHPGLCPPFRIMSISDTQTVVFVEHALGDVARGEAHDVSQMSAIFGAMQADALAPVESLYRIREMRKEYLA</sequence>
<dbReference type="SUPFAM" id="SSF47413">
    <property type="entry name" value="lambda repressor-like DNA-binding domains"/>
    <property type="match status" value="1"/>
</dbReference>
<dbReference type="SMART" id="SM00530">
    <property type="entry name" value="HTH_XRE"/>
    <property type="match status" value="1"/>
</dbReference>
<feature type="domain" description="HTH cro/C1-type" evidence="1">
    <location>
        <begin position="16"/>
        <end position="70"/>
    </location>
</feature>
<dbReference type="InterPro" id="IPR001387">
    <property type="entry name" value="Cro/C1-type_HTH"/>
</dbReference>